<dbReference type="RefSeq" id="XP_014562869.1">
    <property type="nucleotide sequence ID" value="XM_014707383.1"/>
</dbReference>
<dbReference type="Gene3D" id="3.30.1360.10">
    <property type="entry name" value="RNA polymerase, RBP11-like subunit"/>
    <property type="match status" value="1"/>
</dbReference>
<dbReference type="GO" id="GO:0006351">
    <property type="term" value="P:DNA-templated transcription"/>
    <property type="evidence" value="ECO:0007669"/>
    <property type="project" value="InterPro"/>
</dbReference>
<evidence type="ECO:0000259" key="3">
    <source>
        <dbReference type="Pfam" id="PF13656"/>
    </source>
</evidence>
<dbReference type="AlphaFoldDB" id="A0A0B2UIF9"/>
<dbReference type="Proteomes" id="UP000031056">
    <property type="component" value="Unassembled WGS sequence"/>
</dbReference>
<evidence type="ECO:0000256" key="2">
    <source>
        <dbReference type="ARBA" id="ARBA00023163"/>
    </source>
</evidence>
<reference evidence="4 5" key="1">
    <citation type="journal article" date="2014" name="MBio">
        <title>The Ordospora colligata genome; evolution of extreme reduction in microsporidia and host-to-parasite horizontal gene transfer.</title>
        <authorList>
            <person name="Pombert J.-F."/>
            <person name="Haag K.L."/>
            <person name="Beidas S."/>
            <person name="Ebert D."/>
            <person name="Keeling P.J."/>
        </authorList>
    </citation>
    <scope>NUCLEOTIDE SEQUENCE [LARGE SCALE GENOMIC DNA]</scope>
    <source>
        <strain evidence="4 5">OC4</strain>
    </source>
</reference>
<sequence>MEKDSRIRIVNDYAVEIENEDHTMMNPLRWCIGRNFSGDHVELVGYTIPHPSDNVARLSVQFSNENMQKPQNILDKIAQGLESMEAICSKLLIQIEGFESSSRK</sequence>
<protein>
    <submittedName>
        <fullName evidence="4">Subunit AC19 of RNA polymerase</fullName>
    </submittedName>
</protein>
<dbReference type="VEuPathDB" id="MicrosporidiaDB:M896_120460"/>
<dbReference type="FunCoup" id="A0A0B2UIF9">
    <property type="interactions" value="109"/>
</dbReference>
<gene>
    <name evidence="4" type="ORF">M896_120460</name>
</gene>
<name>A0A0B2UIF9_9MICR</name>
<dbReference type="GeneID" id="26262563"/>
<dbReference type="InParanoid" id="A0A0B2UIF9"/>
<dbReference type="InterPro" id="IPR036603">
    <property type="entry name" value="RBP11-like"/>
</dbReference>
<feature type="domain" description="DNA-directed RNA polymerase RBP11-like dimerisation" evidence="3">
    <location>
        <begin position="15"/>
        <end position="90"/>
    </location>
</feature>
<comment type="caution">
    <text evidence="4">The sequence shown here is derived from an EMBL/GenBank/DDBJ whole genome shotgun (WGS) entry which is preliminary data.</text>
</comment>
<dbReference type="OrthoDB" id="510325at2759"/>
<dbReference type="GO" id="GO:0055029">
    <property type="term" value="C:nuclear DNA-directed RNA polymerase complex"/>
    <property type="evidence" value="ECO:0007669"/>
    <property type="project" value="UniProtKB-ARBA"/>
</dbReference>
<evidence type="ECO:0000313" key="4">
    <source>
        <dbReference type="EMBL" id="KHN68827.1"/>
    </source>
</evidence>
<dbReference type="Pfam" id="PF13656">
    <property type="entry name" value="RNA_pol_L_2"/>
    <property type="match status" value="1"/>
</dbReference>
<dbReference type="HOGENOM" id="CLU_090381_4_2_1"/>
<dbReference type="GO" id="GO:0046983">
    <property type="term" value="F:protein dimerization activity"/>
    <property type="evidence" value="ECO:0007669"/>
    <property type="project" value="InterPro"/>
</dbReference>
<organism evidence="4 5">
    <name type="scientific">Ordospora colligata OC4</name>
    <dbReference type="NCBI Taxonomy" id="1354746"/>
    <lineage>
        <taxon>Eukaryota</taxon>
        <taxon>Fungi</taxon>
        <taxon>Fungi incertae sedis</taxon>
        <taxon>Microsporidia</taxon>
        <taxon>Ordosporidae</taxon>
        <taxon>Ordospora</taxon>
    </lineage>
</organism>
<accession>A0A0B2UIF9</accession>
<keyword evidence="5" id="KW-1185">Reference proteome</keyword>
<dbReference type="EMBL" id="JOKQ01000012">
    <property type="protein sequence ID" value="KHN68827.1"/>
    <property type="molecule type" value="Genomic_DNA"/>
</dbReference>
<dbReference type="InterPro" id="IPR009025">
    <property type="entry name" value="RBP11-like_dimer"/>
</dbReference>
<evidence type="ECO:0000313" key="5">
    <source>
        <dbReference type="Proteomes" id="UP000031056"/>
    </source>
</evidence>
<evidence type="ECO:0000256" key="1">
    <source>
        <dbReference type="ARBA" id="ARBA00022478"/>
    </source>
</evidence>
<keyword evidence="2" id="KW-0804">Transcription</keyword>
<dbReference type="STRING" id="1354746.A0A0B2UIF9"/>
<keyword evidence="1" id="KW-0240">DNA-directed RNA polymerase</keyword>
<dbReference type="SUPFAM" id="SSF55257">
    <property type="entry name" value="RBP11-like subunits of RNA polymerase"/>
    <property type="match status" value="1"/>
</dbReference>
<proteinExistence type="predicted"/>